<sequence>DGDFKFPLESVKKLKELLHGNRTISPRLAVPTASLSVCEEKSLPEEFQALCKRDDAPLIFQRLSLAAEDDLCELCANAACAGCL</sequence>
<evidence type="ECO:0000313" key="10">
    <source>
        <dbReference type="Proteomes" id="UP000642973"/>
    </source>
</evidence>
<dbReference type="PANTHER" id="PTHR11318:SF4">
    <property type="entry name" value="GUANYLATE CYCLASE ACTIVATOR 2B"/>
    <property type="match status" value="1"/>
</dbReference>
<dbReference type="PIRSF" id="PIRSF001849">
    <property type="entry name" value="Guanylin"/>
    <property type="match status" value="1"/>
</dbReference>
<accession>A0A851CAR0</accession>
<dbReference type="EMBL" id="WEIV01013764">
    <property type="protein sequence ID" value="NWI54188.1"/>
    <property type="molecule type" value="Genomic_DNA"/>
</dbReference>
<dbReference type="Pfam" id="PF02058">
    <property type="entry name" value="Guanylin"/>
    <property type="match status" value="1"/>
</dbReference>
<evidence type="ECO:0000256" key="3">
    <source>
        <dbReference type="ARBA" id="ARBA00022525"/>
    </source>
</evidence>
<dbReference type="InterPro" id="IPR036382">
    <property type="entry name" value="Guanylin_sf"/>
</dbReference>
<comment type="subcellular location">
    <subcellularLocation>
        <location evidence="1">Secreted</location>
    </subcellularLocation>
</comment>
<comment type="function">
    <text evidence="6">Endogenous activator of intestinal guanylate cyclase. It stimulates this enzyme through the same receptor binding region as the heat-stable enterotoxins. May be a potent physiological regulator of intestinal fluid and electrolyte transport. May be an autocrine/paracrine regulator of intestinal salt and water transport.</text>
</comment>
<evidence type="ECO:0000313" key="9">
    <source>
        <dbReference type="EMBL" id="NWI54188.1"/>
    </source>
</evidence>
<keyword evidence="5 8" id="KW-1015">Disulfide bond</keyword>
<reference evidence="9" key="1">
    <citation type="submission" date="2019-10" db="EMBL/GenBank/DDBJ databases">
        <title>Bird 10,000 Genomes (B10K) Project - Family phase.</title>
        <authorList>
            <person name="Zhang G."/>
        </authorList>
    </citation>
    <scope>NUCLEOTIDE SEQUENCE</scope>
    <source>
        <strain evidence="9">B10K-DU-002-55</strain>
        <tissue evidence="9">Muscle</tissue>
    </source>
</reference>
<dbReference type="InterPro" id="IPR000879">
    <property type="entry name" value="Guanylin"/>
</dbReference>
<dbReference type="PANTHER" id="PTHR11318">
    <property type="entry name" value="GUANYLIN FAMILY MEMBER"/>
    <property type="match status" value="1"/>
</dbReference>
<evidence type="ECO:0000256" key="6">
    <source>
        <dbReference type="ARBA" id="ARBA00037765"/>
    </source>
</evidence>
<dbReference type="SUPFAM" id="SSF89890">
    <property type="entry name" value="Proguanylin"/>
    <property type="match status" value="1"/>
</dbReference>
<evidence type="ECO:0000256" key="8">
    <source>
        <dbReference type="PIRSR" id="PIRSR001849-50"/>
    </source>
</evidence>
<gene>
    <name evidence="9" type="primary">Guca2a</name>
    <name evidence="9" type="ORF">CALVIR_R03319</name>
</gene>
<dbReference type="Gene3D" id="3.90.1450.10">
    <property type="entry name" value="Guanylin"/>
    <property type="match status" value="1"/>
</dbReference>
<dbReference type="GO" id="GO:0030250">
    <property type="term" value="F:guanylate cyclase activator activity"/>
    <property type="evidence" value="ECO:0007669"/>
    <property type="project" value="InterPro"/>
</dbReference>
<keyword evidence="3" id="KW-0964">Secreted</keyword>
<evidence type="ECO:0000256" key="1">
    <source>
        <dbReference type="ARBA" id="ARBA00004613"/>
    </source>
</evidence>
<dbReference type="PRINTS" id="PR00774">
    <property type="entry name" value="GUANYLIN"/>
</dbReference>
<dbReference type="Proteomes" id="UP000642973">
    <property type="component" value="Unassembled WGS sequence"/>
</dbReference>
<organism evidence="9 10">
    <name type="scientific">Calyptomena viridis</name>
    <name type="common">Lesser green broadbill</name>
    <dbReference type="NCBI Taxonomy" id="135972"/>
    <lineage>
        <taxon>Eukaryota</taxon>
        <taxon>Metazoa</taxon>
        <taxon>Chordata</taxon>
        <taxon>Craniata</taxon>
        <taxon>Vertebrata</taxon>
        <taxon>Euteleostomi</taxon>
        <taxon>Archelosauria</taxon>
        <taxon>Archosauria</taxon>
        <taxon>Dinosauria</taxon>
        <taxon>Saurischia</taxon>
        <taxon>Theropoda</taxon>
        <taxon>Coelurosauria</taxon>
        <taxon>Aves</taxon>
        <taxon>Neognathae</taxon>
        <taxon>Neoaves</taxon>
        <taxon>Telluraves</taxon>
        <taxon>Australaves</taxon>
        <taxon>Passeriformes</taxon>
        <taxon>Eurylaimidae</taxon>
        <taxon>Calyptomena</taxon>
    </lineage>
</organism>
<name>A0A851CAR0_CALVR</name>
<comment type="caution">
    <text evidence="9">The sequence shown here is derived from an EMBL/GenBank/DDBJ whole genome shotgun (WGS) entry which is preliminary data.</text>
</comment>
<keyword evidence="4" id="KW-0732">Signal</keyword>
<evidence type="ECO:0000256" key="7">
    <source>
        <dbReference type="ARBA" id="ARBA00041176"/>
    </source>
</evidence>
<evidence type="ECO:0000256" key="5">
    <source>
        <dbReference type="ARBA" id="ARBA00023157"/>
    </source>
</evidence>
<feature type="non-terminal residue" evidence="9">
    <location>
        <position position="1"/>
    </location>
</feature>
<evidence type="ECO:0000256" key="4">
    <source>
        <dbReference type="ARBA" id="ARBA00022729"/>
    </source>
</evidence>
<protein>
    <recommendedName>
        <fullName evidence="7">Guanylate cyclase activator 2B</fullName>
    </recommendedName>
</protein>
<evidence type="ECO:0000256" key="2">
    <source>
        <dbReference type="ARBA" id="ARBA00009883"/>
    </source>
</evidence>
<feature type="disulfide bond" evidence="8">
    <location>
        <begin position="38"/>
        <end position="51"/>
    </location>
</feature>
<dbReference type="AlphaFoldDB" id="A0A851CAR0"/>
<keyword evidence="10" id="KW-1185">Reference proteome</keyword>
<feature type="disulfide bond" evidence="8">
    <location>
        <begin position="72"/>
        <end position="80"/>
    </location>
</feature>
<feature type="disulfide bond" evidence="8">
    <location>
        <begin position="75"/>
        <end position="83"/>
    </location>
</feature>
<dbReference type="GO" id="GO:0005576">
    <property type="term" value="C:extracellular region"/>
    <property type="evidence" value="ECO:0007669"/>
    <property type="project" value="UniProtKB-SubCell"/>
</dbReference>
<proteinExistence type="inferred from homology"/>
<comment type="similarity">
    <text evidence="2">Belongs to the guanylin family.</text>
</comment>
<feature type="non-terminal residue" evidence="9">
    <location>
        <position position="84"/>
    </location>
</feature>